<name>A0A7X9FR71_9DELT</name>
<dbReference type="AlphaFoldDB" id="A0A7X9FR71"/>
<dbReference type="EMBL" id="JAAZON010000263">
    <property type="protein sequence ID" value="NMC62722.1"/>
    <property type="molecule type" value="Genomic_DNA"/>
</dbReference>
<gene>
    <name evidence="1" type="ORF">GYA55_06080</name>
</gene>
<evidence type="ECO:0000313" key="1">
    <source>
        <dbReference type="EMBL" id="NMC62722.1"/>
    </source>
</evidence>
<proteinExistence type="predicted"/>
<organism evidence="1 2">
    <name type="scientific">SAR324 cluster bacterium</name>
    <dbReference type="NCBI Taxonomy" id="2024889"/>
    <lineage>
        <taxon>Bacteria</taxon>
        <taxon>Deltaproteobacteria</taxon>
        <taxon>SAR324 cluster</taxon>
    </lineage>
</organism>
<comment type="caution">
    <text evidence="1">The sequence shown here is derived from an EMBL/GenBank/DDBJ whole genome shotgun (WGS) entry which is preliminary data.</text>
</comment>
<evidence type="ECO:0000313" key="2">
    <source>
        <dbReference type="Proteomes" id="UP000524246"/>
    </source>
</evidence>
<feature type="non-terminal residue" evidence="1">
    <location>
        <position position="66"/>
    </location>
</feature>
<reference evidence="1 2" key="1">
    <citation type="journal article" date="2020" name="Biotechnol. Biofuels">
        <title>New insights from the biogas microbiome by comprehensive genome-resolved metagenomics of nearly 1600 species originating from multiple anaerobic digesters.</title>
        <authorList>
            <person name="Campanaro S."/>
            <person name="Treu L."/>
            <person name="Rodriguez-R L.M."/>
            <person name="Kovalovszki A."/>
            <person name="Ziels R.M."/>
            <person name="Maus I."/>
            <person name="Zhu X."/>
            <person name="Kougias P.G."/>
            <person name="Basile A."/>
            <person name="Luo G."/>
            <person name="Schluter A."/>
            <person name="Konstantinidis K.T."/>
            <person name="Angelidaki I."/>
        </authorList>
    </citation>
    <scope>NUCLEOTIDE SEQUENCE [LARGE SCALE GENOMIC DNA]</scope>
    <source>
        <strain evidence="1">AS27yjCOA_65</strain>
    </source>
</reference>
<dbReference type="Proteomes" id="UP000524246">
    <property type="component" value="Unassembled WGS sequence"/>
</dbReference>
<accession>A0A7X9FR71</accession>
<sequence length="66" mass="7199">MDTKRLRELPLRQQALVAVAVLLDGIEAGNYLENDAEHGSLLKDAAESLASQRADLRMPLAGTILR</sequence>
<protein>
    <submittedName>
        <fullName evidence="1">Uncharacterized protein</fullName>
    </submittedName>
</protein>